<dbReference type="Proteomes" id="UP000824074">
    <property type="component" value="Unassembled WGS sequence"/>
</dbReference>
<name>A0A9D1IM43_9FIRM</name>
<protein>
    <submittedName>
        <fullName evidence="1">Uncharacterized protein</fullName>
    </submittedName>
</protein>
<proteinExistence type="predicted"/>
<organism evidence="1 2">
    <name type="scientific">Candidatus Aphodocola excrementigallinarum</name>
    <dbReference type="NCBI Taxonomy" id="2840670"/>
    <lineage>
        <taxon>Bacteria</taxon>
        <taxon>Bacillati</taxon>
        <taxon>Bacillota</taxon>
        <taxon>Bacilli</taxon>
        <taxon>Candidatus Aphodocola</taxon>
    </lineage>
</organism>
<reference evidence="1" key="2">
    <citation type="journal article" date="2021" name="PeerJ">
        <title>Extensive microbial diversity within the chicken gut microbiome revealed by metagenomics and culture.</title>
        <authorList>
            <person name="Gilroy R."/>
            <person name="Ravi A."/>
            <person name="Getino M."/>
            <person name="Pursley I."/>
            <person name="Horton D.L."/>
            <person name="Alikhan N.F."/>
            <person name="Baker D."/>
            <person name="Gharbi K."/>
            <person name="Hall N."/>
            <person name="Watson M."/>
            <person name="Adriaenssens E.M."/>
            <person name="Foster-Nyarko E."/>
            <person name="Jarju S."/>
            <person name="Secka A."/>
            <person name="Antonio M."/>
            <person name="Oren A."/>
            <person name="Chaudhuri R.R."/>
            <person name="La Ragione R."/>
            <person name="Hildebrand F."/>
            <person name="Pallen M.J."/>
        </authorList>
    </citation>
    <scope>NUCLEOTIDE SEQUENCE</scope>
    <source>
        <strain evidence="1">CHK193-30670</strain>
    </source>
</reference>
<evidence type="ECO:0000313" key="1">
    <source>
        <dbReference type="EMBL" id="HIU39812.1"/>
    </source>
</evidence>
<dbReference type="AlphaFoldDB" id="A0A9D1IM43"/>
<dbReference type="EMBL" id="DVMT01000011">
    <property type="protein sequence ID" value="HIU39812.1"/>
    <property type="molecule type" value="Genomic_DNA"/>
</dbReference>
<accession>A0A9D1IM43</accession>
<comment type="caution">
    <text evidence="1">The sequence shown here is derived from an EMBL/GenBank/DDBJ whole genome shotgun (WGS) entry which is preliminary data.</text>
</comment>
<evidence type="ECO:0000313" key="2">
    <source>
        <dbReference type="Proteomes" id="UP000824074"/>
    </source>
</evidence>
<sequence length="164" mass="18198">MKKQSIILICVILLILTLSIGYAIFRTSTTIVGKSAIVKDLNVIFYEIGDITQQGSKNANAVIMNDKKRIIISVPELSYKGAYAIIPITIKNNGNIPARLESIYEYGTSNQNEIVVSYDGIGVTNEVLNPNDSVTFNVKVAWENDATTDFKNIEFIIKFNFVQA</sequence>
<gene>
    <name evidence="1" type="ORF">IAB68_00730</name>
</gene>
<reference evidence="1" key="1">
    <citation type="submission" date="2020-10" db="EMBL/GenBank/DDBJ databases">
        <authorList>
            <person name="Gilroy R."/>
        </authorList>
    </citation>
    <scope>NUCLEOTIDE SEQUENCE</scope>
    <source>
        <strain evidence="1">CHK193-30670</strain>
    </source>
</reference>